<evidence type="ECO:0000256" key="2">
    <source>
        <dbReference type="ARBA" id="ARBA00022729"/>
    </source>
</evidence>
<feature type="domain" description="CBM6" evidence="4">
    <location>
        <begin position="800"/>
        <end position="919"/>
    </location>
</feature>
<keyword evidence="2 3" id="KW-0732">Signal</keyword>
<dbReference type="SUPFAM" id="SSF56300">
    <property type="entry name" value="Metallo-dependent phosphatases"/>
    <property type="match status" value="1"/>
</dbReference>
<dbReference type="Pfam" id="PF18962">
    <property type="entry name" value="Por_Secre_tail"/>
    <property type="match status" value="1"/>
</dbReference>
<dbReference type="Gene3D" id="2.60.120.260">
    <property type="entry name" value="Galactose-binding domain-like"/>
    <property type="match status" value="3"/>
</dbReference>
<dbReference type="NCBIfam" id="TIGR04183">
    <property type="entry name" value="Por_Secre_tail"/>
    <property type="match status" value="1"/>
</dbReference>
<dbReference type="Pfam" id="PF00722">
    <property type="entry name" value="Glyco_hydro_16"/>
    <property type="match status" value="1"/>
</dbReference>
<dbReference type="CDD" id="cd04080">
    <property type="entry name" value="CBM6_cellulase-like"/>
    <property type="match status" value="3"/>
</dbReference>
<dbReference type="InterPro" id="IPR008979">
    <property type="entry name" value="Galactose-bd-like_sf"/>
</dbReference>
<feature type="domain" description="GH16" evidence="5">
    <location>
        <begin position="536"/>
        <end position="790"/>
    </location>
</feature>
<reference evidence="6 7" key="1">
    <citation type="submission" date="2021-05" db="EMBL/GenBank/DDBJ databases">
        <title>Comparative genomic studies on the polysaccharide-degrading batcterial strains of the Flammeovirga genus.</title>
        <authorList>
            <person name="Zewei F."/>
            <person name="Zheng Z."/>
            <person name="Yu L."/>
            <person name="Ruyue G."/>
            <person name="Yanhong M."/>
            <person name="Yuanyuan C."/>
            <person name="Jingyan G."/>
            <person name="Wenjun H."/>
        </authorList>
    </citation>
    <scope>NUCLEOTIDE SEQUENCE [LARGE SCALE GENOMIC DNA]</scope>
    <source>
        <strain evidence="6 7">YS10</strain>
    </source>
</reference>
<dbReference type="SUPFAM" id="SSF49785">
    <property type="entry name" value="Galactose-binding domain-like"/>
    <property type="match status" value="3"/>
</dbReference>
<feature type="chain" id="PRO_5045816316" evidence="3">
    <location>
        <begin position="25"/>
        <end position="1141"/>
    </location>
</feature>
<dbReference type="InterPro" id="IPR005084">
    <property type="entry name" value="CBM6"/>
</dbReference>
<dbReference type="CDD" id="cd08023">
    <property type="entry name" value="GH16_laminarinase_like"/>
    <property type="match status" value="1"/>
</dbReference>
<sequence length="1141" mass="127360">MKHTTKLKNQLFIVLLFLFSNVNAQSFTFGTIPDTQNLSEYDSDAWKLMGLTGWYVEQRQNLNISFVASLGDMTQWGDYGQWQRVRNAYDLFTESGMPYAPCQGNHDPQLDRFNQYFPESEFIGTPTYGGNFNGMENAYYLFSEAGMDFIVVTLQTHDNYIGDYDLPSINWANDILNQYADRRAIFITHDFFEERGLINDVIKQHDNLFLAICGHSCSREEYWTETSPSGNTVNCIMTDYQCDNDKGTTLRYYTFVPEENRIDAFTYNTLSGNYETDANSQFSINYQMESVPCELPHQAYNGNVVTLPGTFEAENYNEGCPTIPFYDTDISNQGSEYRTDAVDIEVCTDGGFNVGWTEAGEWLNYQVNVATSGTYNFDFKVASFQGGGSFHLEVDDIAITETINVASTDGWQSWSIISSNDVLLNNGIQNIKLVIDQGGFNIDNITATSVITEIPPSITLINSTPTSPKSTDDITISATITDNSNVVNAEILWNNQVIVMTHNADIYSGIIPAQVDGTIINYQIKAIDNDGLVTISNQQSITVNDPDINEPQLIWSDEFNYTGLPDPSKWGYDVGNGGYGNNELQNYTENRLENARVENGHLIIEARRDWYQNIEYSSARLVTKNKGDWLYGRVDVSAKLPGGKGTWAAIWMLPTDWEYGGWPDSGEIDIMENVGYDPNTVHGTVHTEAYNHRIGTQLSNTIDKSTYQSEFHSYSVEWTEDKMDFFIDGEKYFTHLKHGGSAEWPFDKRFHLILNLAVGGDWGGALGVDSNIWPQRMEVDYVRVYDKGPSQEVVTTTLPGRLEAENYSDAEGVQKETCSEGGQNVGYISSGDWLKYNVDVTTTGSYLVEYRVASNDGGGQLNLEQNSGSTILGSLSVPYTAGWQTWTTISDTVQLTAGEQNIAIGIPSGGFNINWIQFTSIDNTPDNITPIRIEAENYSIMDGLQTEACSEGGENIGYTDQNDWAVYDVEIPAGNYEVSYRFASMNGGGEIQLEKAGGGGTFANTSISSTGGWQNWSTVSDQISITEPISKIAINIRQGGFNLNWIELVPQSSNARNNTSSSTLQLEETLRIYPIPATNKLTISNFKNQIVDLSAYSLDGKKHPLNNTNNSVDLSQLKKGIYILHIIDNKGKLYSKKFIKE</sequence>
<name>A0ABX8GRK3_9BACT</name>
<dbReference type="Proteomes" id="UP000682802">
    <property type="component" value="Chromosome 1"/>
</dbReference>
<dbReference type="Pfam" id="PF03422">
    <property type="entry name" value="CBM_6"/>
    <property type="match status" value="3"/>
</dbReference>
<evidence type="ECO:0000313" key="7">
    <source>
        <dbReference type="Proteomes" id="UP000682802"/>
    </source>
</evidence>
<feature type="domain" description="CBM6" evidence="4">
    <location>
        <begin position="309"/>
        <end position="448"/>
    </location>
</feature>
<gene>
    <name evidence="6" type="ORF">KM029_11975</name>
</gene>
<evidence type="ECO:0000259" key="5">
    <source>
        <dbReference type="PROSITE" id="PS51762"/>
    </source>
</evidence>
<evidence type="ECO:0000259" key="4">
    <source>
        <dbReference type="PROSITE" id="PS51175"/>
    </source>
</evidence>
<protein>
    <submittedName>
        <fullName evidence="6">Carbohydrate-binding protein</fullName>
    </submittedName>
</protein>
<dbReference type="InterPro" id="IPR050546">
    <property type="entry name" value="Glycosyl_Hydrlase_16"/>
</dbReference>
<accession>A0ABX8GRK3</accession>
<feature type="domain" description="CBM6" evidence="4">
    <location>
        <begin position="931"/>
        <end position="1049"/>
    </location>
</feature>
<dbReference type="InterPro" id="IPR013783">
    <property type="entry name" value="Ig-like_fold"/>
</dbReference>
<dbReference type="Gene3D" id="2.60.40.10">
    <property type="entry name" value="Immunoglobulins"/>
    <property type="match status" value="1"/>
</dbReference>
<dbReference type="Gene3D" id="2.60.120.200">
    <property type="match status" value="1"/>
</dbReference>
<keyword evidence="7" id="KW-1185">Reference proteome</keyword>
<dbReference type="PANTHER" id="PTHR10963">
    <property type="entry name" value="GLYCOSYL HYDROLASE-RELATED"/>
    <property type="match status" value="1"/>
</dbReference>
<evidence type="ECO:0000313" key="6">
    <source>
        <dbReference type="EMBL" id="QWG06078.1"/>
    </source>
</evidence>
<dbReference type="InterPro" id="IPR029052">
    <property type="entry name" value="Metallo-depent_PP-like"/>
</dbReference>
<dbReference type="InterPro" id="IPR013320">
    <property type="entry name" value="ConA-like_dom_sf"/>
</dbReference>
<evidence type="ECO:0000256" key="1">
    <source>
        <dbReference type="ARBA" id="ARBA00006865"/>
    </source>
</evidence>
<dbReference type="SUPFAM" id="SSF49899">
    <property type="entry name" value="Concanavalin A-like lectins/glucanases"/>
    <property type="match status" value="1"/>
</dbReference>
<dbReference type="PANTHER" id="PTHR10963:SF55">
    <property type="entry name" value="GLYCOSIDE HYDROLASE FAMILY 16 PROTEIN"/>
    <property type="match status" value="1"/>
</dbReference>
<feature type="signal peptide" evidence="3">
    <location>
        <begin position="1"/>
        <end position="24"/>
    </location>
</feature>
<dbReference type="EMBL" id="CP076128">
    <property type="protein sequence ID" value="QWG06078.1"/>
    <property type="molecule type" value="Genomic_DNA"/>
</dbReference>
<dbReference type="Gene3D" id="3.60.21.10">
    <property type="match status" value="1"/>
</dbReference>
<dbReference type="RefSeq" id="WP_144073511.1">
    <property type="nucleotide sequence ID" value="NZ_CP076128.1"/>
</dbReference>
<dbReference type="InterPro" id="IPR000757">
    <property type="entry name" value="Beta-glucanase-like"/>
</dbReference>
<dbReference type="InterPro" id="IPR006584">
    <property type="entry name" value="Cellulose-bd_IV"/>
</dbReference>
<organism evidence="6 7">
    <name type="scientific">Flammeovirga kamogawensis</name>
    <dbReference type="NCBI Taxonomy" id="373891"/>
    <lineage>
        <taxon>Bacteria</taxon>
        <taxon>Pseudomonadati</taxon>
        <taxon>Bacteroidota</taxon>
        <taxon>Cytophagia</taxon>
        <taxon>Cytophagales</taxon>
        <taxon>Flammeovirgaceae</taxon>
        <taxon>Flammeovirga</taxon>
    </lineage>
</organism>
<dbReference type="InterPro" id="IPR026444">
    <property type="entry name" value="Secre_tail"/>
</dbReference>
<dbReference type="PROSITE" id="PS51175">
    <property type="entry name" value="CBM6"/>
    <property type="match status" value="3"/>
</dbReference>
<comment type="similarity">
    <text evidence="1">Belongs to the glycosyl hydrolase 16 family.</text>
</comment>
<evidence type="ECO:0000256" key="3">
    <source>
        <dbReference type="SAM" id="SignalP"/>
    </source>
</evidence>
<dbReference type="SMART" id="SM00606">
    <property type="entry name" value="CBD_IV"/>
    <property type="match status" value="3"/>
</dbReference>
<dbReference type="PROSITE" id="PS51762">
    <property type="entry name" value="GH16_2"/>
    <property type="match status" value="1"/>
</dbReference>
<proteinExistence type="inferred from homology"/>